<accession>A9NRR5</accession>
<name>A9NRR5_PICSI</name>
<sequence>MLANLLIPSLPTNLAPDDFLPFYSLIVEIVTLL</sequence>
<dbReference type="EMBL" id="EF083994">
    <property type="protein sequence ID" value="ABK23326.1"/>
    <property type="molecule type" value="mRNA"/>
</dbReference>
<proteinExistence type="evidence at transcript level"/>
<reference evidence="1" key="1">
    <citation type="journal article" date="2008" name="BMC Genomics">
        <title>A conifer genomics resource of 200,000 spruce (Picea spp.) ESTs and 6,464 high-quality, sequence-finished full-length cDNAs for Sitka spruce (Picea sitchensis).</title>
        <authorList>
            <person name="Ralph S.G."/>
            <person name="Chun H.J."/>
            <person name="Kolosova N."/>
            <person name="Cooper D."/>
            <person name="Oddy C."/>
            <person name="Ritland C.E."/>
            <person name="Kirkpatrick R."/>
            <person name="Moore R."/>
            <person name="Barber S."/>
            <person name="Holt R.A."/>
            <person name="Jones S.J."/>
            <person name="Marra M.A."/>
            <person name="Douglas C.J."/>
            <person name="Ritland K."/>
            <person name="Bohlmann J."/>
        </authorList>
    </citation>
    <scope>NUCLEOTIDE SEQUENCE</scope>
    <source>
        <tissue evidence="1">Green portion of the leader tissue</tissue>
    </source>
</reference>
<protein>
    <submittedName>
        <fullName evidence="1">Uncharacterized protein</fullName>
    </submittedName>
</protein>
<organism evidence="1">
    <name type="scientific">Picea sitchensis</name>
    <name type="common">Sitka spruce</name>
    <name type="synonym">Pinus sitchensis</name>
    <dbReference type="NCBI Taxonomy" id="3332"/>
    <lineage>
        <taxon>Eukaryota</taxon>
        <taxon>Viridiplantae</taxon>
        <taxon>Streptophyta</taxon>
        <taxon>Embryophyta</taxon>
        <taxon>Tracheophyta</taxon>
        <taxon>Spermatophyta</taxon>
        <taxon>Pinopsida</taxon>
        <taxon>Pinidae</taxon>
        <taxon>Conifers I</taxon>
        <taxon>Pinales</taxon>
        <taxon>Pinaceae</taxon>
        <taxon>Picea</taxon>
    </lineage>
</organism>
<evidence type="ECO:0000313" key="1">
    <source>
        <dbReference type="EMBL" id="ABK23326.1"/>
    </source>
</evidence>
<dbReference type="AlphaFoldDB" id="A9NRR5"/>